<dbReference type="Pfam" id="PF07833">
    <property type="entry name" value="Cu_amine_oxidN1"/>
    <property type="match status" value="1"/>
</dbReference>
<gene>
    <name evidence="2" type="ordered locus">Toce_2231</name>
</gene>
<dbReference type="eggNOG" id="COG0823">
    <property type="taxonomic scope" value="Bacteria"/>
</dbReference>
<sequence length="257" mass="28642">MNKCLLSLVFAIFLIVSLPTSIMAAQPIDIILNGEHLQFDVPPVLENGRVLVPLRAIFEALGATVEWDGVTKSVMAIRGNEAVKLAIGKKTAYKNGVSVEIDVPAKVVKGRILVPVRFVSETFGSSVHWDAEKNNVTITHLKSLLANSASNIKNFIKWVDAIYKGEPNPEAANKWIAERNRQVEGSCKAIQNHYQFFIKEWGTQIHNDTLLQAVNNNYQQAIKYMGYHTVANAIIYDNPAAPEELQKIAQSFQLWSK</sequence>
<evidence type="ECO:0000259" key="1">
    <source>
        <dbReference type="Pfam" id="PF07833"/>
    </source>
</evidence>
<dbReference type="Gene3D" id="3.30.457.10">
    <property type="entry name" value="Copper amine oxidase-like, N-terminal domain"/>
    <property type="match status" value="2"/>
</dbReference>
<proteinExistence type="predicted"/>
<dbReference type="Proteomes" id="UP000000272">
    <property type="component" value="Chromosome"/>
</dbReference>
<feature type="domain" description="Copper amine oxidase-like N-terminal" evidence="1">
    <location>
        <begin position="32"/>
        <end position="138"/>
    </location>
</feature>
<dbReference type="AlphaFoldDB" id="D9S163"/>
<accession>D9S163</accession>
<dbReference type="KEGG" id="toc:Toce_2231"/>
<organism evidence="2 3">
    <name type="scientific">Thermosediminibacter oceani (strain ATCC BAA-1034 / DSM 16646 / JW/IW-1228P)</name>
    <dbReference type="NCBI Taxonomy" id="555079"/>
    <lineage>
        <taxon>Bacteria</taxon>
        <taxon>Bacillati</taxon>
        <taxon>Bacillota</taxon>
        <taxon>Clostridia</taxon>
        <taxon>Thermosediminibacterales</taxon>
        <taxon>Thermosediminibacteraceae</taxon>
        <taxon>Thermosediminibacter</taxon>
    </lineage>
</organism>
<reference evidence="2 3" key="1">
    <citation type="journal article" date="2010" name="Stand. Genomic Sci.">
        <title>Complete genome sequence of Thermosediminibacter oceani type strain (JW/IW-1228P).</title>
        <authorList>
            <person name="Pitluck S."/>
            <person name="Yasawong M."/>
            <person name="Munk C."/>
            <person name="Nolan M."/>
            <person name="Lapidus A."/>
            <person name="Lucas S."/>
            <person name="Glavina Del Rio T."/>
            <person name="Tice H."/>
            <person name="Cheng J.F."/>
            <person name="Bruce D."/>
            <person name="Detter C."/>
            <person name="Tapia R."/>
            <person name="Han C."/>
            <person name="Goodwin L."/>
            <person name="Liolios K."/>
            <person name="Ivanova N."/>
            <person name="Mavromatis K."/>
            <person name="Mikhailova N."/>
            <person name="Pati A."/>
            <person name="Chen A."/>
            <person name="Palaniappan K."/>
            <person name="Land M."/>
            <person name="Hauser L."/>
            <person name="Chang Y.J."/>
            <person name="Jeffries C.D."/>
            <person name="Rohde M."/>
            <person name="Spring S."/>
            <person name="Sikorski J."/>
            <person name="Goker M."/>
            <person name="Woyke T."/>
            <person name="Bristow J."/>
            <person name="Eisen J.A."/>
            <person name="Markowitz V."/>
            <person name="Hugenholtz P."/>
            <person name="Kyrpides N.C."/>
            <person name="Klenk H.P."/>
        </authorList>
    </citation>
    <scope>NUCLEOTIDE SEQUENCE [LARGE SCALE GENOMIC DNA]</scope>
    <source>
        <strain evidence="3">ATCC BAA-1034 / DSM 16646 / JW/IW-1228P</strain>
    </source>
</reference>
<dbReference type="InterPro" id="IPR036582">
    <property type="entry name" value="Mao_N_sf"/>
</dbReference>
<keyword evidence="3" id="KW-1185">Reference proteome</keyword>
<dbReference type="HOGENOM" id="CLU_1081561_0_0_9"/>
<dbReference type="RefSeq" id="WP_013276948.1">
    <property type="nucleotide sequence ID" value="NC_014377.1"/>
</dbReference>
<evidence type="ECO:0000313" key="3">
    <source>
        <dbReference type="Proteomes" id="UP000000272"/>
    </source>
</evidence>
<dbReference type="SUPFAM" id="SSF55383">
    <property type="entry name" value="Copper amine oxidase, domain N"/>
    <property type="match status" value="1"/>
</dbReference>
<dbReference type="OrthoDB" id="2083476at2"/>
<protein>
    <submittedName>
        <fullName evidence="2">Copper amine oxidase domain protein</fullName>
    </submittedName>
</protein>
<name>D9S163_THEOJ</name>
<dbReference type="EMBL" id="CP002131">
    <property type="protein sequence ID" value="ADL08942.1"/>
    <property type="molecule type" value="Genomic_DNA"/>
</dbReference>
<evidence type="ECO:0000313" key="2">
    <source>
        <dbReference type="EMBL" id="ADL08942.1"/>
    </source>
</evidence>
<dbReference type="STRING" id="555079.Toce_2231"/>
<dbReference type="InterPro" id="IPR012854">
    <property type="entry name" value="Cu_amine_oxidase-like_N"/>
</dbReference>